<comment type="caution">
    <text evidence="1">The sequence shown here is derived from an EMBL/GenBank/DDBJ whole genome shotgun (WGS) entry which is preliminary data.</text>
</comment>
<sequence>TQFGAPLTVLNTAPIAAAASGTNVPWQTLGSDIIADFLTSGGLDTAVTSLVTAKVDWTVPQAASYPNPSLALRTLSAEQFASGVESYRAQPNSAVSTAAPSVSGTNYTETLSGIVDEISRGTNPDSTAYVQLGWQTAAGYYTNTWQFQH</sequence>
<dbReference type="Proteomes" id="UP000256838">
    <property type="component" value="Unassembled WGS sequence"/>
</dbReference>
<protein>
    <submittedName>
        <fullName evidence="1">Cell wall anchor protein</fullName>
    </submittedName>
</protein>
<organism evidence="1 2">
    <name type="scientific">Trinickia dinghuensis</name>
    <dbReference type="NCBI Taxonomy" id="2291023"/>
    <lineage>
        <taxon>Bacteria</taxon>
        <taxon>Pseudomonadati</taxon>
        <taxon>Pseudomonadota</taxon>
        <taxon>Betaproteobacteria</taxon>
        <taxon>Burkholderiales</taxon>
        <taxon>Burkholderiaceae</taxon>
        <taxon>Trinickia</taxon>
    </lineage>
</organism>
<keyword evidence="2" id="KW-1185">Reference proteome</keyword>
<name>A0A3D8JZT1_9BURK</name>
<dbReference type="AlphaFoldDB" id="A0A3D8JZT1"/>
<proteinExistence type="predicted"/>
<gene>
    <name evidence="1" type="ORF">DWV00_13255</name>
</gene>
<feature type="non-terminal residue" evidence="1">
    <location>
        <position position="1"/>
    </location>
</feature>
<evidence type="ECO:0000313" key="1">
    <source>
        <dbReference type="EMBL" id="RDU98558.1"/>
    </source>
</evidence>
<evidence type="ECO:0000313" key="2">
    <source>
        <dbReference type="Proteomes" id="UP000256838"/>
    </source>
</evidence>
<dbReference type="EMBL" id="QRGA01000007">
    <property type="protein sequence ID" value="RDU98558.1"/>
    <property type="molecule type" value="Genomic_DNA"/>
</dbReference>
<reference evidence="1 2" key="1">
    <citation type="submission" date="2018-08" db="EMBL/GenBank/DDBJ databases">
        <title>Paraburkholderia sp. DHOM06 isolated from forest soil.</title>
        <authorList>
            <person name="Gao Z.-H."/>
            <person name="Qiu L.-H."/>
        </authorList>
    </citation>
    <scope>NUCLEOTIDE SEQUENCE [LARGE SCALE GENOMIC DNA]</scope>
    <source>
        <strain evidence="1 2">DHOM06</strain>
    </source>
</reference>
<accession>A0A3D8JZT1</accession>